<dbReference type="Proteomes" id="UP000814128">
    <property type="component" value="Unassembled WGS sequence"/>
</dbReference>
<protein>
    <submittedName>
        <fullName evidence="1">Uncharacterized protein</fullName>
    </submittedName>
</protein>
<keyword evidence="2" id="KW-1185">Reference proteome</keyword>
<reference evidence="1" key="2">
    <citation type="journal article" date="2022" name="New Phytol.">
        <title>Evolutionary transition to the ectomycorrhizal habit in the genomes of a hyperdiverse lineage of mushroom-forming fungi.</title>
        <authorList>
            <person name="Looney B."/>
            <person name="Miyauchi S."/>
            <person name="Morin E."/>
            <person name="Drula E."/>
            <person name="Courty P.E."/>
            <person name="Kohler A."/>
            <person name="Kuo A."/>
            <person name="LaButti K."/>
            <person name="Pangilinan J."/>
            <person name="Lipzen A."/>
            <person name="Riley R."/>
            <person name="Andreopoulos W."/>
            <person name="He G."/>
            <person name="Johnson J."/>
            <person name="Nolan M."/>
            <person name="Tritt A."/>
            <person name="Barry K.W."/>
            <person name="Grigoriev I.V."/>
            <person name="Nagy L.G."/>
            <person name="Hibbett D."/>
            <person name="Henrissat B."/>
            <person name="Matheny P.B."/>
            <person name="Labbe J."/>
            <person name="Martin F.M."/>
        </authorList>
    </citation>
    <scope>NUCLEOTIDE SEQUENCE</scope>
    <source>
        <strain evidence="1">EC-137</strain>
    </source>
</reference>
<evidence type="ECO:0000313" key="1">
    <source>
        <dbReference type="EMBL" id="KAI0028550.1"/>
    </source>
</evidence>
<comment type="caution">
    <text evidence="1">The sequence shown here is derived from an EMBL/GenBank/DDBJ whole genome shotgun (WGS) entry which is preliminary data.</text>
</comment>
<sequence length="303" mass="32444">MSLARPLALLVHKSPSKAFARFPLIQPEIQAPFASARRLFDYLRADPAAASALNATYPKRGIIKTAATHNASTDQKFTIDLSPARTDLIPSALRGTLGAQGLDDVLGFFSGAVTLYVDPLLRALSALAGADFAPAHAARNLNFRLCDYHPATAAPASANGCGAHTDYGTFSVIFQDGTPGLEMEAADGSWVPVPGDATVVLTGWCAVVLSGGRIAAARHRVRRTPGVRRLSAVLFAAPDLDVALRPLTGVVPARRFSDTVMRGEIDVRWFKETMGKTWRKREGNEPGGVRVSQDSEIEKLIWG</sequence>
<accession>A0ACB8QAD6</accession>
<proteinExistence type="predicted"/>
<gene>
    <name evidence="1" type="ORF">K488DRAFT_80619</name>
</gene>
<organism evidence="1 2">
    <name type="scientific">Vararia minispora EC-137</name>
    <dbReference type="NCBI Taxonomy" id="1314806"/>
    <lineage>
        <taxon>Eukaryota</taxon>
        <taxon>Fungi</taxon>
        <taxon>Dikarya</taxon>
        <taxon>Basidiomycota</taxon>
        <taxon>Agaricomycotina</taxon>
        <taxon>Agaricomycetes</taxon>
        <taxon>Russulales</taxon>
        <taxon>Lachnocladiaceae</taxon>
        <taxon>Vararia</taxon>
    </lineage>
</organism>
<reference evidence="1" key="1">
    <citation type="submission" date="2021-02" db="EMBL/GenBank/DDBJ databases">
        <authorList>
            <consortium name="DOE Joint Genome Institute"/>
            <person name="Ahrendt S."/>
            <person name="Looney B.P."/>
            <person name="Miyauchi S."/>
            <person name="Morin E."/>
            <person name="Drula E."/>
            <person name="Courty P.E."/>
            <person name="Chicoki N."/>
            <person name="Fauchery L."/>
            <person name="Kohler A."/>
            <person name="Kuo A."/>
            <person name="Labutti K."/>
            <person name="Pangilinan J."/>
            <person name="Lipzen A."/>
            <person name="Riley R."/>
            <person name="Andreopoulos W."/>
            <person name="He G."/>
            <person name="Johnson J."/>
            <person name="Barry K.W."/>
            <person name="Grigoriev I.V."/>
            <person name="Nagy L."/>
            <person name="Hibbett D."/>
            <person name="Henrissat B."/>
            <person name="Matheny P.B."/>
            <person name="Labbe J."/>
            <person name="Martin F."/>
        </authorList>
    </citation>
    <scope>NUCLEOTIDE SEQUENCE</scope>
    <source>
        <strain evidence="1">EC-137</strain>
    </source>
</reference>
<dbReference type="EMBL" id="MU273743">
    <property type="protein sequence ID" value="KAI0028550.1"/>
    <property type="molecule type" value="Genomic_DNA"/>
</dbReference>
<evidence type="ECO:0000313" key="2">
    <source>
        <dbReference type="Proteomes" id="UP000814128"/>
    </source>
</evidence>
<name>A0ACB8QAD6_9AGAM</name>